<name>A0A7Z9BYC9_9CYAN</name>
<comment type="caution">
    <text evidence="2">The sequence shown here is derived from an EMBL/GenBank/DDBJ whole genome shotgun (WGS) entry which is preliminary data.</text>
</comment>
<evidence type="ECO:0000313" key="3">
    <source>
        <dbReference type="Proteomes" id="UP000184550"/>
    </source>
</evidence>
<organism evidence="2 3">
    <name type="scientific">Planktothrix serta PCC 8927</name>
    <dbReference type="NCBI Taxonomy" id="671068"/>
    <lineage>
        <taxon>Bacteria</taxon>
        <taxon>Bacillati</taxon>
        <taxon>Cyanobacteriota</taxon>
        <taxon>Cyanophyceae</taxon>
        <taxon>Oscillatoriophycideae</taxon>
        <taxon>Oscillatoriales</taxon>
        <taxon>Microcoleaceae</taxon>
        <taxon>Planktothrix</taxon>
    </lineage>
</organism>
<dbReference type="RefSeq" id="WP_083626398.1">
    <property type="nucleotide sequence ID" value="NZ_LR734883.1"/>
</dbReference>
<proteinExistence type="predicted"/>
<protein>
    <submittedName>
        <fullName evidence="2">Uncharacterized protein</fullName>
    </submittedName>
</protein>
<evidence type="ECO:0000313" key="2">
    <source>
        <dbReference type="EMBL" id="VXD25041.1"/>
    </source>
</evidence>
<sequence length="164" mass="18747">MLTLSKFSVLCLLSGTLFFNATIANAIPQRINTELTQVYRQAPSDLIDEYTDHFFYQTNPELQGRKLTNTDQDYIREWHNLRAAIAPLIKPSQEACPLEKSDVGWDFDLNGMPKSYSSVYDYLADTIFYSRYPEMLGQKLQPGTATAQEWSVIRSRLFVSTCGL</sequence>
<dbReference type="AlphaFoldDB" id="A0A7Z9BYC9"/>
<accession>A0A7Z9BYC9</accession>
<feature type="signal peptide" evidence="1">
    <location>
        <begin position="1"/>
        <end position="26"/>
    </location>
</feature>
<gene>
    <name evidence="2" type="ORF">PL8927_830273</name>
</gene>
<evidence type="ECO:0000256" key="1">
    <source>
        <dbReference type="SAM" id="SignalP"/>
    </source>
</evidence>
<dbReference type="OrthoDB" id="457463at2"/>
<reference evidence="2" key="1">
    <citation type="submission" date="2019-10" db="EMBL/GenBank/DDBJ databases">
        <authorList>
            <consortium name="Genoscope - CEA"/>
            <person name="William W."/>
        </authorList>
    </citation>
    <scope>NUCLEOTIDE SEQUENCE [LARGE SCALE GENOMIC DNA]</scope>
    <source>
        <strain evidence="2">BBR_PRJEB10992</strain>
    </source>
</reference>
<keyword evidence="1" id="KW-0732">Signal</keyword>
<feature type="chain" id="PRO_5030856265" evidence="1">
    <location>
        <begin position="27"/>
        <end position="164"/>
    </location>
</feature>
<dbReference type="EMBL" id="CZCU02000161">
    <property type="protein sequence ID" value="VXD25041.1"/>
    <property type="molecule type" value="Genomic_DNA"/>
</dbReference>
<keyword evidence="3" id="KW-1185">Reference proteome</keyword>
<dbReference type="Proteomes" id="UP000184550">
    <property type="component" value="Unassembled WGS sequence"/>
</dbReference>